<keyword evidence="1" id="KW-0472">Membrane</keyword>
<feature type="transmembrane region" description="Helical" evidence="1">
    <location>
        <begin position="12"/>
        <end position="33"/>
    </location>
</feature>
<dbReference type="Pfam" id="PF07661">
    <property type="entry name" value="MORN_2"/>
    <property type="match status" value="2"/>
</dbReference>
<evidence type="ECO:0000256" key="1">
    <source>
        <dbReference type="SAM" id="Phobius"/>
    </source>
</evidence>
<protein>
    <recommendedName>
        <fullName evidence="4">Antitoxin component YwqK of the YwqJK toxin-antitoxin module</fullName>
    </recommendedName>
</protein>
<evidence type="ECO:0000313" key="3">
    <source>
        <dbReference type="Proteomes" id="UP000028719"/>
    </source>
</evidence>
<keyword evidence="1" id="KW-1133">Transmembrane helix</keyword>
<proteinExistence type="predicted"/>
<evidence type="ECO:0008006" key="4">
    <source>
        <dbReference type="Google" id="ProtNLM"/>
    </source>
</evidence>
<dbReference type="SUPFAM" id="SSF82185">
    <property type="entry name" value="Histone H3 K4-specific methyltransferase SET7/9 N-terminal domain"/>
    <property type="match status" value="2"/>
</dbReference>
<organism evidence="2 3">
    <name type="scientific">Chryseobacterium vrystaatense</name>
    <dbReference type="NCBI Taxonomy" id="307480"/>
    <lineage>
        <taxon>Bacteria</taxon>
        <taxon>Pseudomonadati</taxon>
        <taxon>Bacteroidota</taxon>
        <taxon>Flavobacteriia</taxon>
        <taxon>Flavobacteriales</taxon>
        <taxon>Weeksellaceae</taxon>
        <taxon>Chryseobacterium group</taxon>
        <taxon>Chryseobacterium</taxon>
    </lineage>
</organism>
<dbReference type="Proteomes" id="UP000028719">
    <property type="component" value="Unassembled WGS sequence"/>
</dbReference>
<comment type="caution">
    <text evidence="2">The sequence shown here is derived from an EMBL/GenBank/DDBJ whole genome shotgun (WGS) entry which is preliminary data.</text>
</comment>
<name>A0ABR4UPQ7_9FLAO</name>
<sequence length="370" mass="43155">MFFTFDRGLFYSGVSGIVLIIRVFNPCFVQLIFKLYKKNQRRIFFYNLQTILSAFTRTDNLNPTSMTSANKIIFFITLFFYQLGYAQKMVSFFDRTEYRDEKTQYILYKKKKFTGKYFVKFDTLNIITSVKNGIITNIEESGPAHKALYTVKNKDQYKKLYNAGGNLTEKGLLKDDEKDGEWKEYYSTGSAKSITFYDKGKNSKTWSFFDANGEITRKIVFNNEVPFPESKNMNKEILAFADLDVRKQNCRSLDGLDKSVGNPYLNCDSVYFYKGLKYTGYAVSGDQRIVFIENGKPVFSKSTENNKVLNYFQVNDRLEKEGRYLELFPDGTIKMRGRYSADRKNGLWTEYYPSGNVKSEKKFKLNTPKE</sequence>
<dbReference type="EMBL" id="JPRI01000002">
    <property type="protein sequence ID" value="KFF27101.1"/>
    <property type="molecule type" value="Genomic_DNA"/>
</dbReference>
<dbReference type="InterPro" id="IPR011652">
    <property type="entry name" value="MORN_2"/>
</dbReference>
<accession>A0ABR4UPQ7</accession>
<keyword evidence="3" id="KW-1185">Reference proteome</keyword>
<dbReference type="Gene3D" id="3.90.930.1">
    <property type="match status" value="1"/>
</dbReference>
<gene>
    <name evidence="2" type="ORF">IW16_07530</name>
</gene>
<reference evidence="2 3" key="1">
    <citation type="submission" date="2014-07" db="EMBL/GenBank/DDBJ databases">
        <title>Genome of Chryseobacterium vrystaatense LMG 22846.</title>
        <authorList>
            <person name="Pipes S.E."/>
            <person name="Stropko S.J."/>
            <person name="Newman J.D."/>
        </authorList>
    </citation>
    <scope>NUCLEOTIDE SEQUENCE [LARGE SCALE GENOMIC DNA]</scope>
    <source>
        <strain evidence="2 3">LMG 22846</strain>
    </source>
</reference>
<evidence type="ECO:0000313" key="2">
    <source>
        <dbReference type="EMBL" id="KFF27101.1"/>
    </source>
</evidence>
<dbReference type="Gene3D" id="2.20.110.10">
    <property type="entry name" value="Histone H3 K4-specific methyltransferase SET7/9 N-terminal domain"/>
    <property type="match status" value="1"/>
</dbReference>
<keyword evidence="1" id="KW-0812">Transmembrane</keyword>